<protein>
    <submittedName>
        <fullName evidence="1">Uncharacterized protein</fullName>
    </submittedName>
</protein>
<dbReference type="EMBL" id="MN741008">
    <property type="protein sequence ID" value="QHU22484.1"/>
    <property type="molecule type" value="Genomic_DNA"/>
</dbReference>
<proteinExistence type="predicted"/>
<reference evidence="1" key="1">
    <citation type="journal article" date="2020" name="Nature">
        <title>Giant virus diversity and host interactions through global metagenomics.</title>
        <authorList>
            <person name="Schulz F."/>
            <person name="Roux S."/>
            <person name="Paez-Espino D."/>
            <person name="Jungbluth S."/>
            <person name="Walsh D.A."/>
            <person name="Denef V.J."/>
            <person name="McMahon K.D."/>
            <person name="Konstantinidis K.T."/>
            <person name="Eloe-Fadrosh E.A."/>
            <person name="Kyrpides N.C."/>
            <person name="Woyke T."/>
        </authorList>
    </citation>
    <scope>NUCLEOTIDE SEQUENCE</scope>
    <source>
        <strain evidence="1">GVMAG-S-ERX555907-102</strain>
    </source>
</reference>
<dbReference type="Pfam" id="PF19883">
    <property type="entry name" value="DUF6356"/>
    <property type="match status" value="1"/>
</dbReference>
<sequence length="74" mass="8540">MVIKKSKEHLENVCMDYYEHFCLSMYFSGNLMIGSVRAFVHAWIPCWYGSSTTDLVNDIKIKINNTGCLKTKSK</sequence>
<organism evidence="1">
    <name type="scientific">viral metagenome</name>
    <dbReference type="NCBI Taxonomy" id="1070528"/>
    <lineage>
        <taxon>unclassified sequences</taxon>
        <taxon>metagenomes</taxon>
        <taxon>organismal metagenomes</taxon>
    </lineage>
</organism>
<dbReference type="AlphaFoldDB" id="A0A6C0L125"/>
<name>A0A6C0L125_9ZZZZ</name>
<evidence type="ECO:0000313" key="1">
    <source>
        <dbReference type="EMBL" id="QHU22484.1"/>
    </source>
</evidence>
<dbReference type="InterPro" id="IPR045936">
    <property type="entry name" value="DUF6356"/>
</dbReference>
<accession>A0A6C0L125</accession>